<accession>A0A1B9QWF4</accession>
<protein>
    <submittedName>
        <fullName evidence="2">Chromosome partitioning protein ParA</fullName>
    </submittedName>
</protein>
<evidence type="ECO:0000313" key="2">
    <source>
        <dbReference type="EMBL" id="OCH73895.1"/>
    </source>
</evidence>
<gene>
    <name evidence="2" type="ORF">A6E14_13790</name>
</gene>
<sequence>MVSINGLPPSIVPGSTKTNKTNKKNEVKKGQVTTSVGQPTQVANAVANSIRHVNESDIHRAQVQYDLPEGQSRKAMQEYLSVMTQSKRDELAKLLGVDIYI</sequence>
<keyword evidence="3" id="KW-1185">Reference proteome</keyword>
<comment type="caution">
    <text evidence="2">The sequence shown here is derived from an EMBL/GenBank/DDBJ whole genome shotgun (WGS) entry which is preliminary data.</text>
</comment>
<name>A0A1B9QWF4_9VIBR</name>
<reference evidence="3" key="1">
    <citation type="submission" date="2016-06" db="EMBL/GenBank/DDBJ databases">
        <authorList>
            <person name="Hehemann J.-H."/>
            <person name="Arevalo P."/>
            <person name="Datta M.S."/>
            <person name="Polz M.F."/>
        </authorList>
    </citation>
    <scope>NUCLEOTIDE SEQUENCE [LARGE SCALE GENOMIC DNA]</scope>
    <source>
        <strain evidence="3">9CSC122</strain>
    </source>
</reference>
<dbReference type="RefSeq" id="WP_017033994.1">
    <property type="nucleotide sequence ID" value="NZ_JBNGCH010000730.1"/>
</dbReference>
<dbReference type="AlphaFoldDB" id="A0A1B9QWF4"/>
<dbReference type="Proteomes" id="UP000093173">
    <property type="component" value="Unassembled WGS sequence"/>
</dbReference>
<evidence type="ECO:0000256" key="1">
    <source>
        <dbReference type="SAM" id="MobiDB-lite"/>
    </source>
</evidence>
<organism evidence="2 3">
    <name type="scientific">Vibrio genomosp. F10</name>
    <dbReference type="NCBI Taxonomy" id="723171"/>
    <lineage>
        <taxon>Bacteria</taxon>
        <taxon>Pseudomonadati</taxon>
        <taxon>Pseudomonadota</taxon>
        <taxon>Gammaproteobacteria</taxon>
        <taxon>Vibrionales</taxon>
        <taxon>Vibrionaceae</taxon>
        <taxon>Vibrio</taxon>
    </lineage>
</organism>
<feature type="region of interest" description="Disordered" evidence="1">
    <location>
        <begin position="1"/>
        <end position="31"/>
    </location>
</feature>
<dbReference type="EMBL" id="MAJZ01000730">
    <property type="protein sequence ID" value="OCH73895.1"/>
    <property type="molecule type" value="Genomic_DNA"/>
</dbReference>
<proteinExistence type="predicted"/>
<evidence type="ECO:0000313" key="3">
    <source>
        <dbReference type="Proteomes" id="UP000093173"/>
    </source>
</evidence>